<dbReference type="Proteomes" id="UP001055156">
    <property type="component" value="Unassembled WGS sequence"/>
</dbReference>
<gene>
    <name evidence="1" type="ORF">LKMONMHP_4674</name>
</gene>
<sequence>MSSERTLAEEIAEAIRSQVVLLRFDEAVTLDDRFTPDEIDLLCARAANAVIDAGLAADLNRAREQDLKEKNNADR</sequence>
<dbReference type="EMBL" id="BPQV01000020">
    <property type="protein sequence ID" value="GJE29788.1"/>
    <property type="molecule type" value="Genomic_DNA"/>
</dbReference>
<organism evidence="1 2">
    <name type="scientific">Methylobacterium organophilum</name>
    <dbReference type="NCBI Taxonomy" id="410"/>
    <lineage>
        <taxon>Bacteria</taxon>
        <taxon>Pseudomonadati</taxon>
        <taxon>Pseudomonadota</taxon>
        <taxon>Alphaproteobacteria</taxon>
        <taxon>Hyphomicrobiales</taxon>
        <taxon>Methylobacteriaceae</taxon>
        <taxon>Methylobacterium</taxon>
    </lineage>
</organism>
<accession>A0ABQ4TET2</accession>
<keyword evidence="2" id="KW-1185">Reference proteome</keyword>
<proteinExistence type="predicted"/>
<evidence type="ECO:0008006" key="3">
    <source>
        <dbReference type="Google" id="ProtNLM"/>
    </source>
</evidence>
<evidence type="ECO:0000313" key="2">
    <source>
        <dbReference type="Proteomes" id="UP001055156"/>
    </source>
</evidence>
<name>A0ABQ4TET2_METOR</name>
<comment type="caution">
    <text evidence="1">The sequence shown here is derived from an EMBL/GenBank/DDBJ whole genome shotgun (WGS) entry which is preliminary data.</text>
</comment>
<reference evidence="1" key="2">
    <citation type="submission" date="2021-08" db="EMBL/GenBank/DDBJ databases">
        <authorList>
            <person name="Tani A."/>
            <person name="Ola A."/>
            <person name="Ogura Y."/>
            <person name="Katsura K."/>
            <person name="Hayashi T."/>
        </authorList>
    </citation>
    <scope>NUCLEOTIDE SEQUENCE</scope>
    <source>
        <strain evidence="1">NBRC 15689</strain>
    </source>
</reference>
<protein>
    <recommendedName>
        <fullName evidence="3">AAA ATPase AAA+ lid domain-containing protein</fullName>
    </recommendedName>
</protein>
<dbReference type="RefSeq" id="WP_238315013.1">
    <property type="nucleotide sequence ID" value="NZ_BPQV01000020.1"/>
</dbReference>
<reference evidence="1" key="1">
    <citation type="journal article" date="2021" name="Front. Microbiol.">
        <title>Comprehensive Comparative Genomics and Phenotyping of Methylobacterium Species.</title>
        <authorList>
            <person name="Alessa O."/>
            <person name="Ogura Y."/>
            <person name="Fujitani Y."/>
            <person name="Takami H."/>
            <person name="Hayashi T."/>
            <person name="Sahin N."/>
            <person name="Tani A."/>
        </authorList>
    </citation>
    <scope>NUCLEOTIDE SEQUENCE</scope>
    <source>
        <strain evidence="1">NBRC 15689</strain>
    </source>
</reference>
<evidence type="ECO:0000313" key="1">
    <source>
        <dbReference type="EMBL" id="GJE29788.1"/>
    </source>
</evidence>